<sequence length="706" mass="75871">MVMLDAAVLANPVRLRAVERALRTLQGRAARADDIALLAARLLDAPMAAVTLVGNDEEHFLGMHGLPEEFQQTRRAPLEYSVCKYVVCADHVMLSRNMSAEPDEALRHHAIVREYGIRAFVSVPVHNDDDRPIGSVTVLDRRTRDWTGEQVDMLVTIAETLIVTAPTAVAGLDEGAFLGALLQSLDAGVVACDAAGRVVFANRAMRELRGLPLDGPLPDDYEDSAVAVLTTPDERSMPWEQTPLIRALHGETVINEDVHVHVPGHRCRVSATTARPIIGAGGRLVGAVAVAHEATALRRAEKFRACHLAVEQVLKRSWSAAEAAPDVLRAVTGALGWPAAELFLVDDATGVLEAVGHWDASGFDPDDFFGHSPVPGEGITGRAWQTGRAIWVPDIALSPELRSAHERERVEICLRRGVRTALAVPVRDGGTLFGVLTCYAGTQEYEPDLLTVLLDGVAAQIGGFVSRRRAQELSRQLARAQSDFVDLVGHELRTPLTSITANATILAEESAGLDADGRQMATVIARNAAALQRIADTLLDLAGLDSGHLGLDLRRVDLAALVAEACTRARRGADRLTLITELPAELHLLADPERLRQMADDLLSNAVRYSPPGASVHVTVRAEGQMANLCITDTGIGTPADERARVFDRFYRGSNVRHQGTTGSGLGLSLARAIVLLHGGTIRLEENRPTGTVVDVRLPLAGPPTT</sequence>
<dbReference type="InterPro" id="IPR050736">
    <property type="entry name" value="Sensor_HK_Regulatory"/>
</dbReference>
<dbReference type="Gene3D" id="3.30.565.10">
    <property type="entry name" value="Histidine kinase-like ATPase, C-terminal domain"/>
    <property type="match status" value="1"/>
</dbReference>
<dbReference type="InterPro" id="IPR036097">
    <property type="entry name" value="HisK_dim/P_sf"/>
</dbReference>
<comment type="catalytic activity">
    <reaction evidence="1">
        <text>ATP + protein L-histidine = ADP + protein N-phospho-L-histidine.</text>
        <dbReference type="EC" id="2.7.13.3"/>
    </reaction>
</comment>
<proteinExistence type="predicted"/>
<evidence type="ECO:0000256" key="7">
    <source>
        <dbReference type="ARBA" id="ARBA00023012"/>
    </source>
</evidence>
<dbReference type="SUPFAM" id="SSF55781">
    <property type="entry name" value="GAF domain-like"/>
    <property type="match status" value="2"/>
</dbReference>
<dbReference type="Pfam" id="PF00512">
    <property type="entry name" value="HisKA"/>
    <property type="match status" value="1"/>
</dbReference>
<dbReference type="CDD" id="cd00082">
    <property type="entry name" value="HisKA"/>
    <property type="match status" value="1"/>
</dbReference>
<dbReference type="SMART" id="SM00388">
    <property type="entry name" value="HisKA"/>
    <property type="match status" value="1"/>
</dbReference>
<dbReference type="RefSeq" id="WP_014443882.1">
    <property type="nucleotide sequence ID" value="NC_017093.1"/>
</dbReference>
<dbReference type="eggNOG" id="COG2203">
    <property type="taxonomic scope" value="Bacteria"/>
</dbReference>
<dbReference type="InterPro" id="IPR003661">
    <property type="entry name" value="HisK_dim/P_dom"/>
</dbReference>
<dbReference type="HOGENOM" id="CLU_000445_114_44_11"/>
<organism evidence="10 11">
    <name type="scientific">Actinoplanes missouriensis (strain ATCC 14538 / DSM 43046 / CBS 188.64 / JCM 3121 / NBRC 102363 / NCIMB 12654 / NRRL B-3342 / UNCC 431)</name>
    <dbReference type="NCBI Taxonomy" id="512565"/>
    <lineage>
        <taxon>Bacteria</taxon>
        <taxon>Bacillati</taxon>
        <taxon>Actinomycetota</taxon>
        <taxon>Actinomycetes</taxon>
        <taxon>Micromonosporales</taxon>
        <taxon>Micromonosporaceae</taxon>
        <taxon>Actinoplanes</taxon>
    </lineage>
</organism>
<evidence type="ECO:0000313" key="11">
    <source>
        <dbReference type="Proteomes" id="UP000007882"/>
    </source>
</evidence>
<dbReference type="STRING" id="512565.AMIS_37680"/>
<feature type="domain" description="Histidine kinase" evidence="8">
    <location>
        <begin position="487"/>
        <end position="702"/>
    </location>
</feature>
<dbReference type="EC" id="2.7.13.3" evidence="3"/>
<dbReference type="Proteomes" id="UP000007882">
    <property type="component" value="Chromosome"/>
</dbReference>
<dbReference type="eggNOG" id="COG2205">
    <property type="taxonomic scope" value="Bacteria"/>
</dbReference>
<dbReference type="SMART" id="SM00387">
    <property type="entry name" value="HATPase_c"/>
    <property type="match status" value="1"/>
</dbReference>
<dbReference type="Pfam" id="PF08448">
    <property type="entry name" value="PAS_4"/>
    <property type="match status" value="1"/>
</dbReference>
<dbReference type="SUPFAM" id="SSF47384">
    <property type="entry name" value="Homodimeric domain of signal transducing histidine kinase"/>
    <property type="match status" value="1"/>
</dbReference>
<evidence type="ECO:0000256" key="2">
    <source>
        <dbReference type="ARBA" id="ARBA00004236"/>
    </source>
</evidence>
<evidence type="ECO:0000256" key="1">
    <source>
        <dbReference type="ARBA" id="ARBA00000085"/>
    </source>
</evidence>
<dbReference type="Pfam" id="PF02518">
    <property type="entry name" value="HATPase_c"/>
    <property type="match status" value="1"/>
</dbReference>
<dbReference type="Gene3D" id="1.10.287.130">
    <property type="match status" value="1"/>
</dbReference>
<accession>I0H7K1</accession>
<dbReference type="Pfam" id="PF01590">
    <property type="entry name" value="GAF"/>
    <property type="match status" value="1"/>
</dbReference>
<evidence type="ECO:0000259" key="8">
    <source>
        <dbReference type="PROSITE" id="PS50109"/>
    </source>
</evidence>
<dbReference type="GO" id="GO:0005886">
    <property type="term" value="C:plasma membrane"/>
    <property type="evidence" value="ECO:0007669"/>
    <property type="project" value="UniProtKB-SubCell"/>
</dbReference>
<keyword evidence="6 10" id="KW-0418">Kinase</keyword>
<dbReference type="PROSITE" id="PS50112">
    <property type="entry name" value="PAS"/>
    <property type="match status" value="1"/>
</dbReference>
<dbReference type="PROSITE" id="PS50109">
    <property type="entry name" value="HIS_KIN"/>
    <property type="match status" value="1"/>
</dbReference>
<dbReference type="InterPro" id="IPR029016">
    <property type="entry name" value="GAF-like_dom_sf"/>
</dbReference>
<dbReference type="CDD" id="cd00130">
    <property type="entry name" value="PAS"/>
    <property type="match status" value="1"/>
</dbReference>
<name>I0H7K1_ACTM4</name>
<protein>
    <recommendedName>
        <fullName evidence="3">histidine kinase</fullName>
        <ecNumber evidence="3">2.7.13.3</ecNumber>
    </recommendedName>
</protein>
<gene>
    <name evidence="10" type="ordered locus">AMIS_37680</name>
</gene>
<evidence type="ECO:0000256" key="6">
    <source>
        <dbReference type="ARBA" id="ARBA00022777"/>
    </source>
</evidence>
<reference evidence="10 11" key="1">
    <citation type="submission" date="2012-02" db="EMBL/GenBank/DDBJ databases">
        <title>Complete genome sequence of Actinoplanes missouriensis 431 (= NBRC 102363).</title>
        <authorList>
            <person name="Ohnishi Y."/>
            <person name="Ishikawa J."/>
            <person name="Sekine M."/>
            <person name="Hosoyama A."/>
            <person name="Harada T."/>
            <person name="Narita H."/>
            <person name="Hata T."/>
            <person name="Konno Y."/>
            <person name="Tutikane K."/>
            <person name="Fujita N."/>
            <person name="Horinouchi S."/>
            <person name="Hayakawa M."/>
        </authorList>
    </citation>
    <scope>NUCLEOTIDE SEQUENCE [LARGE SCALE GENOMIC DNA]</scope>
    <source>
        <strain evidence="11">ATCC 14538 / DSM 43046 / CBS 188.64 / JCM 3121 / NBRC 102363 / NCIMB 12654 / NRRL B-3342 / UNCC 431</strain>
    </source>
</reference>
<dbReference type="SMART" id="SM00065">
    <property type="entry name" value="GAF"/>
    <property type="match status" value="2"/>
</dbReference>
<dbReference type="SUPFAM" id="SSF55785">
    <property type="entry name" value="PYP-like sensor domain (PAS domain)"/>
    <property type="match status" value="1"/>
</dbReference>
<dbReference type="Pfam" id="PF13185">
    <property type="entry name" value="GAF_2"/>
    <property type="match status" value="1"/>
</dbReference>
<comment type="subcellular location">
    <subcellularLocation>
        <location evidence="2">Cell membrane</location>
    </subcellularLocation>
</comment>
<evidence type="ECO:0000313" key="10">
    <source>
        <dbReference type="EMBL" id="BAL88988.1"/>
    </source>
</evidence>
<feature type="domain" description="PAS" evidence="9">
    <location>
        <begin position="174"/>
        <end position="251"/>
    </location>
</feature>
<dbReference type="PATRIC" id="fig|512565.3.peg.3761"/>
<dbReference type="InterPro" id="IPR004358">
    <property type="entry name" value="Sig_transdc_His_kin-like_C"/>
</dbReference>
<dbReference type="PANTHER" id="PTHR43711:SF1">
    <property type="entry name" value="HISTIDINE KINASE 1"/>
    <property type="match status" value="1"/>
</dbReference>
<dbReference type="PRINTS" id="PR00344">
    <property type="entry name" value="BCTRLSENSOR"/>
</dbReference>
<dbReference type="InterPro" id="IPR003594">
    <property type="entry name" value="HATPase_dom"/>
</dbReference>
<dbReference type="Gene3D" id="3.30.450.20">
    <property type="entry name" value="PAS domain"/>
    <property type="match status" value="1"/>
</dbReference>
<evidence type="ECO:0000256" key="5">
    <source>
        <dbReference type="ARBA" id="ARBA00022679"/>
    </source>
</evidence>
<dbReference type="CDD" id="cd00075">
    <property type="entry name" value="HATPase"/>
    <property type="match status" value="1"/>
</dbReference>
<dbReference type="EMBL" id="AP012319">
    <property type="protein sequence ID" value="BAL88988.1"/>
    <property type="molecule type" value="Genomic_DNA"/>
</dbReference>
<evidence type="ECO:0000256" key="3">
    <source>
        <dbReference type="ARBA" id="ARBA00012438"/>
    </source>
</evidence>
<dbReference type="GO" id="GO:0000155">
    <property type="term" value="F:phosphorelay sensor kinase activity"/>
    <property type="evidence" value="ECO:0007669"/>
    <property type="project" value="InterPro"/>
</dbReference>
<evidence type="ECO:0000259" key="9">
    <source>
        <dbReference type="PROSITE" id="PS50112"/>
    </source>
</evidence>
<dbReference type="PANTHER" id="PTHR43711">
    <property type="entry name" value="TWO-COMPONENT HISTIDINE KINASE"/>
    <property type="match status" value="1"/>
</dbReference>
<keyword evidence="7" id="KW-0902">Two-component regulatory system</keyword>
<dbReference type="InterPro" id="IPR036890">
    <property type="entry name" value="HATPase_C_sf"/>
</dbReference>
<dbReference type="InterPro" id="IPR035965">
    <property type="entry name" value="PAS-like_dom_sf"/>
</dbReference>
<dbReference type="OrthoDB" id="3273043at2"/>
<dbReference type="InterPro" id="IPR003018">
    <property type="entry name" value="GAF"/>
</dbReference>
<dbReference type="Gene3D" id="3.30.450.40">
    <property type="match status" value="2"/>
</dbReference>
<dbReference type="AlphaFoldDB" id="I0H7K1"/>
<dbReference type="InterPro" id="IPR000014">
    <property type="entry name" value="PAS"/>
</dbReference>
<keyword evidence="4" id="KW-0597">Phosphoprotein</keyword>
<dbReference type="InterPro" id="IPR005467">
    <property type="entry name" value="His_kinase_dom"/>
</dbReference>
<dbReference type="InterPro" id="IPR013656">
    <property type="entry name" value="PAS_4"/>
</dbReference>
<evidence type="ECO:0000256" key="4">
    <source>
        <dbReference type="ARBA" id="ARBA00022553"/>
    </source>
</evidence>
<dbReference type="KEGG" id="ams:AMIS_37680"/>
<keyword evidence="5" id="KW-0808">Transferase</keyword>
<keyword evidence="11" id="KW-1185">Reference proteome</keyword>
<dbReference type="SUPFAM" id="SSF55874">
    <property type="entry name" value="ATPase domain of HSP90 chaperone/DNA topoisomerase II/histidine kinase"/>
    <property type="match status" value="1"/>
</dbReference>